<organism evidence="17 18">
    <name type="scientific">Brevundimonas lenta</name>
    <dbReference type="NCBI Taxonomy" id="424796"/>
    <lineage>
        <taxon>Bacteria</taxon>
        <taxon>Pseudomonadati</taxon>
        <taxon>Pseudomonadota</taxon>
        <taxon>Alphaproteobacteria</taxon>
        <taxon>Caulobacterales</taxon>
        <taxon>Caulobacteraceae</taxon>
        <taxon>Brevundimonas</taxon>
    </lineage>
</organism>
<feature type="binding site" evidence="11">
    <location>
        <begin position="177"/>
        <end position="184"/>
    </location>
    <ligand>
        <name>NAD(+)</name>
        <dbReference type="ChEBI" id="CHEBI:57540"/>
    </ligand>
</feature>
<dbReference type="InterPro" id="IPR004099">
    <property type="entry name" value="Pyr_nucl-diS_OxRdtase_dimer"/>
</dbReference>
<dbReference type="GO" id="GO:0004362">
    <property type="term" value="F:glutathione-disulfide reductase (NADPH) activity"/>
    <property type="evidence" value="ECO:0007669"/>
    <property type="project" value="UniProtKB-EC"/>
</dbReference>
<comment type="caution">
    <text evidence="17">The sequence shown here is derived from an EMBL/GenBank/DDBJ whole genome shotgun (WGS) entry which is preliminary data.</text>
</comment>
<dbReference type="EC" id="1.8.1.7" evidence="14"/>
<dbReference type="GO" id="GO:0050661">
    <property type="term" value="F:NADP binding"/>
    <property type="evidence" value="ECO:0007669"/>
    <property type="project" value="InterPro"/>
</dbReference>
<comment type="similarity">
    <text evidence="1 13">Belongs to the class-I pyridine nucleotide-disulfide oxidoreductase family.</text>
</comment>
<evidence type="ECO:0000259" key="15">
    <source>
        <dbReference type="Pfam" id="PF02852"/>
    </source>
</evidence>
<dbReference type="NCBIfam" id="NF004776">
    <property type="entry name" value="PRK06116.1"/>
    <property type="match status" value="1"/>
</dbReference>
<accession>A0A7W6NPQ1</accession>
<comment type="catalytic activity">
    <reaction evidence="9 14">
        <text>2 glutathione + NADP(+) = glutathione disulfide + NADPH + H(+)</text>
        <dbReference type="Rhea" id="RHEA:11740"/>
        <dbReference type="ChEBI" id="CHEBI:15378"/>
        <dbReference type="ChEBI" id="CHEBI:57783"/>
        <dbReference type="ChEBI" id="CHEBI:57925"/>
        <dbReference type="ChEBI" id="CHEBI:58297"/>
        <dbReference type="ChEBI" id="CHEBI:58349"/>
        <dbReference type="EC" id="1.8.1.7"/>
    </reaction>
</comment>
<dbReference type="GO" id="GO:0050660">
    <property type="term" value="F:flavin adenine dinucleotide binding"/>
    <property type="evidence" value="ECO:0007669"/>
    <property type="project" value="InterPro"/>
</dbReference>
<dbReference type="Pfam" id="PF02852">
    <property type="entry name" value="Pyr_redox_dim"/>
    <property type="match status" value="1"/>
</dbReference>
<evidence type="ECO:0000256" key="4">
    <source>
        <dbReference type="ARBA" id="ARBA00022827"/>
    </source>
</evidence>
<dbReference type="InterPro" id="IPR023753">
    <property type="entry name" value="FAD/NAD-binding_dom"/>
</dbReference>
<dbReference type="Pfam" id="PF07992">
    <property type="entry name" value="Pyr_redox_2"/>
    <property type="match status" value="1"/>
</dbReference>
<dbReference type="GO" id="GO:0006749">
    <property type="term" value="P:glutathione metabolic process"/>
    <property type="evidence" value="ECO:0007669"/>
    <property type="project" value="InterPro"/>
</dbReference>
<dbReference type="SUPFAM" id="SSF55424">
    <property type="entry name" value="FAD/NAD-linked reductases, dimerisation (C-terminal) domain"/>
    <property type="match status" value="1"/>
</dbReference>
<dbReference type="RefSeq" id="WP_183204242.1">
    <property type="nucleotide sequence ID" value="NZ_BAAAER010000001.1"/>
</dbReference>
<keyword evidence="6 13" id="KW-0560">Oxidoreductase</keyword>
<dbReference type="PANTHER" id="PTHR42737">
    <property type="entry name" value="GLUTATHIONE REDUCTASE"/>
    <property type="match status" value="1"/>
</dbReference>
<name>A0A7W6NPQ1_9CAUL</name>
<evidence type="ECO:0000256" key="12">
    <source>
        <dbReference type="PIRSR" id="PIRSR000350-4"/>
    </source>
</evidence>
<comment type="cofactor">
    <cofactor evidence="11">
        <name>FAD</name>
        <dbReference type="ChEBI" id="CHEBI:57692"/>
    </cofactor>
    <text evidence="11">Binds 1 FAD per subunit.</text>
</comment>
<dbReference type="PIRSF" id="PIRSF000350">
    <property type="entry name" value="Mercury_reductase_MerA"/>
    <property type="match status" value="1"/>
</dbReference>
<dbReference type="InterPro" id="IPR046952">
    <property type="entry name" value="GSHR/TRXR-like"/>
</dbReference>
<keyword evidence="11" id="KW-0520">NAD</keyword>
<dbReference type="Proteomes" id="UP000529946">
    <property type="component" value="Unassembled WGS sequence"/>
</dbReference>
<evidence type="ECO:0000313" key="18">
    <source>
        <dbReference type="Proteomes" id="UP000529946"/>
    </source>
</evidence>
<feature type="domain" description="Pyridine nucleotide-disulphide oxidoreductase dimerisation" evidence="15">
    <location>
        <begin position="340"/>
        <end position="448"/>
    </location>
</feature>
<reference evidence="17 18" key="1">
    <citation type="submission" date="2020-08" db="EMBL/GenBank/DDBJ databases">
        <title>Genomic Encyclopedia of Type Strains, Phase IV (KMG-IV): sequencing the most valuable type-strain genomes for metagenomic binning, comparative biology and taxonomic classification.</title>
        <authorList>
            <person name="Goeker M."/>
        </authorList>
    </citation>
    <scope>NUCLEOTIDE SEQUENCE [LARGE SCALE GENOMIC DNA]</scope>
    <source>
        <strain evidence="17 18">DSM 23960</strain>
    </source>
</reference>
<comment type="function">
    <text evidence="14">Catalyzes the reduction of glutathione disulfide (GSSG) to reduced glutathione (GSH).</text>
</comment>
<evidence type="ECO:0000256" key="7">
    <source>
        <dbReference type="ARBA" id="ARBA00023157"/>
    </source>
</evidence>
<protein>
    <recommendedName>
        <fullName evidence="14">Glutathione reductase</fullName>
        <shortName evidence="14">GRase</shortName>
        <ecNumber evidence="14">1.8.1.7</ecNumber>
    </recommendedName>
</protein>
<comment type="subunit">
    <text evidence="2">Homodimer.</text>
</comment>
<dbReference type="GO" id="GO:0045454">
    <property type="term" value="P:cell redox homeostasis"/>
    <property type="evidence" value="ECO:0007669"/>
    <property type="project" value="InterPro"/>
</dbReference>
<keyword evidence="3 13" id="KW-0285">Flavoprotein</keyword>
<dbReference type="InterPro" id="IPR016156">
    <property type="entry name" value="FAD/NAD-linked_Rdtase_dimer_sf"/>
</dbReference>
<evidence type="ECO:0000256" key="11">
    <source>
        <dbReference type="PIRSR" id="PIRSR000350-3"/>
    </source>
</evidence>
<keyword evidence="7" id="KW-1015">Disulfide bond</keyword>
<feature type="binding site" evidence="11">
    <location>
        <position position="264"/>
    </location>
    <ligand>
        <name>NAD(+)</name>
        <dbReference type="ChEBI" id="CHEBI:57540"/>
    </ligand>
</feature>
<evidence type="ECO:0000256" key="13">
    <source>
        <dbReference type="RuleBase" id="RU003691"/>
    </source>
</evidence>
<evidence type="ECO:0000256" key="10">
    <source>
        <dbReference type="PIRSR" id="PIRSR000350-2"/>
    </source>
</evidence>
<dbReference type="GO" id="GO:0034599">
    <property type="term" value="P:cellular response to oxidative stress"/>
    <property type="evidence" value="ECO:0007669"/>
    <property type="project" value="TreeGrafter"/>
</dbReference>
<feature type="disulfide bond" description="Redox-active" evidence="12">
    <location>
        <begin position="44"/>
        <end position="49"/>
    </location>
</feature>
<evidence type="ECO:0000256" key="6">
    <source>
        <dbReference type="ARBA" id="ARBA00023002"/>
    </source>
</evidence>
<feature type="binding site" evidence="11">
    <location>
        <position position="53"/>
    </location>
    <ligand>
        <name>FAD</name>
        <dbReference type="ChEBI" id="CHEBI:57692"/>
    </ligand>
</feature>
<dbReference type="InterPro" id="IPR012999">
    <property type="entry name" value="Pyr_OxRdtase_I_AS"/>
</dbReference>
<dbReference type="FunFam" id="3.50.50.60:FF:000051">
    <property type="entry name" value="Glutathione reductase"/>
    <property type="match status" value="1"/>
</dbReference>
<dbReference type="GO" id="GO:0005829">
    <property type="term" value="C:cytosol"/>
    <property type="evidence" value="ECO:0007669"/>
    <property type="project" value="TreeGrafter"/>
</dbReference>
<keyword evidence="5 14" id="KW-0521">NADP</keyword>
<dbReference type="PANTHER" id="PTHR42737:SF2">
    <property type="entry name" value="GLUTATHIONE REDUCTASE"/>
    <property type="match status" value="1"/>
</dbReference>
<dbReference type="AlphaFoldDB" id="A0A7W6NPQ1"/>
<dbReference type="Gene3D" id="3.50.50.60">
    <property type="entry name" value="FAD/NAD(P)-binding domain"/>
    <property type="match status" value="2"/>
</dbReference>
<dbReference type="PRINTS" id="PR00411">
    <property type="entry name" value="PNDRDTASEI"/>
</dbReference>
<evidence type="ECO:0000256" key="8">
    <source>
        <dbReference type="ARBA" id="ARBA00023284"/>
    </source>
</evidence>
<gene>
    <name evidence="17" type="ORF">GGR12_001984</name>
</gene>
<sequence>MTQTYDYDLFVIGAGSGGVRAARLTALGGKRVAIAEEHRVGGTCVIRGCVPKKFMVMASDFAHQFETAEGYGWTVEASFDWPKFIHSKDVEIARLSGIYAANLGKAGVDLVHGRAVLKDAHTVEIVGKGQTITAERILVATGGRPWVPENLPGIDLAITSEEAFHLPELPKRIMIAGGGYIAVEFAGIFAGLGVETTLIYRGPNILRGFDDDVRAHLAGEIEKRGIKVILGCQHQAIEQTETGLLNRLGNGMAIETDVVMFATGRVPHVKGLGLELAGVDLTPEGAIKVDAFSKTSADNIWAIGDVTDRMNLTPVAIREAVAFHETVYRNNPVHFDYEAVATGVFSQPPVGVVGLSESEARHTCPGEVDVYVTRFRPMKYAFTGQEERVLMKLVVDATSQKVVGVHIVGPEAPEMIQLAAIAVKAGLTKAQWDATCAVHPTMAEELVTLKDKQHPGNVSAG</sequence>
<dbReference type="Gene3D" id="3.30.390.30">
    <property type="match status" value="1"/>
</dbReference>
<evidence type="ECO:0000256" key="14">
    <source>
        <dbReference type="RuleBase" id="RU365040"/>
    </source>
</evidence>
<keyword evidence="11" id="KW-0547">Nucleotide-binding</keyword>
<dbReference type="NCBIfam" id="TIGR01424">
    <property type="entry name" value="gluta_reduc_2"/>
    <property type="match status" value="1"/>
</dbReference>
<dbReference type="InterPro" id="IPR006324">
    <property type="entry name" value="GSHR"/>
</dbReference>
<feature type="binding site" evidence="11">
    <location>
        <position position="305"/>
    </location>
    <ligand>
        <name>NAD(+)</name>
        <dbReference type="ChEBI" id="CHEBI:57540"/>
    </ligand>
</feature>
<evidence type="ECO:0000256" key="2">
    <source>
        <dbReference type="ARBA" id="ARBA00011738"/>
    </source>
</evidence>
<dbReference type="PRINTS" id="PR00368">
    <property type="entry name" value="FADPNR"/>
</dbReference>
<evidence type="ECO:0000256" key="1">
    <source>
        <dbReference type="ARBA" id="ARBA00007532"/>
    </source>
</evidence>
<feature type="active site" description="Proton acceptor" evidence="10">
    <location>
        <position position="439"/>
    </location>
</feature>
<evidence type="ECO:0000256" key="9">
    <source>
        <dbReference type="ARBA" id="ARBA00049142"/>
    </source>
</evidence>
<dbReference type="EMBL" id="JACIDM010000002">
    <property type="protein sequence ID" value="MBB4083118.1"/>
    <property type="molecule type" value="Genomic_DNA"/>
</dbReference>
<keyword evidence="18" id="KW-1185">Reference proteome</keyword>
<proteinExistence type="inferred from homology"/>
<dbReference type="SUPFAM" id="SSF51905">
    <property type="entry name" value="FAD/NAD(P)-binding domain"/>
    <property type="match status" value="1"/>
</dbReference>
<keyword evidence="8 13" id="KW-0676">Redox-active center</keyword>
<dbReference type="InterPro" id="IPR001100">
    <property type="entry name" value="Pyr_nuc-diS_OxRdtase"/>
</dbReference>
<evidence type="ECO:0000256" key="5">
    <source>
        <dbReference type="ARBA" id="ARBA00022857"/>
    </source>
</evidence>
<keyword evidence="4 11" id="KW-0274">FAD</keyword>
<evidence type="ECO:0000256" key="3">
    <source>
        <dbReference type="ARBA" id="ARBA00022630"/>
    </source>
</evidence>
<dbReference type="PROSITE" id="PS00076">
    <property type="entry name" value="PYRIDINE_REDOX_1"/>
    <property type="match status" value="1"/>
</dbReference>
<evidence type="ECO:0000313" key="17">
    <source>
        <dbReference type="EMBL" id="MBB4083118.1"/>
    </source>
</evidence>
<dbReference type="InterPro" id="IPR036188">
    <property type="entry name" value="FAD/NAD-bd_sf"/>
</dbReference>
<feature type="domain" description="FAD/NAD(P)-binding" evidence="16">
    <location>
        <begin position="7"/>
        <end position="320"/>
    </location>
</feature>
<evidence type="ECO:0000259" key="16">
    <source>
        <dbReference type="Pfam" id="PF07992"/>
    </source>
</evidence>